<reference evidence="1 2" key="1">
    <citation type="submission" date="2021-06" db="EMBL/GenBank/DDBJ databases">
        <authorList>
            <person name="Kallberg Y."/>
            <person name="Tangrot J."/>
            <person name="Rosling A."/>
        </authorList>
    </citation>
    <scope>NUCLEOTIDE SEQUENCE [LARGE SCALE GENOMIC DNA]</scope>
    <source>
        <strain evidence="1 2">120-4 pot B 10/14</strain>
    </source>
</reference>
<sequence length="215" mass="24867">KVLTKYGIEDSRITDIPQITPNKALYHCINDLRVRINNMGTVIDSNEAIRCEYITTILHTCIRIVKKLTGKEITLNLQLEVVGEESRGRVDYAIKCIEELIGITERKQHQIAIVIQCESAYQTNKRKRKSDGAFGEDYNYLYRIITTATDWYFLLYTSESISCMSEIEYHISLTKAMAKEENETELHKNVKRVMEVIVGLLKDRADVEKKLKKKS</sequence>
<feature type="non-terminal residue" evidence="1">
    <location>
        <position position="1"/>
    </location>
</feature>
<gene>
    <name evidence="1" type="ORF">GMARGA_LOCUS41183</name>
</gene>
<accession>A0ABN7XB04</accession>
<organism evidence="1 2">
    <name type="scientific">Gigaspora margarita</name>
    <dbReference type="NCBI Taxonomy" id="4874"/>
    <lineage>
        <taxon>Eukaryota</taxon>
        <taxon>Fungi</taxon>
        <taxon>Fungi incertae sedis</taxon>
        <taxon>Mucoromycota</taxon>
        <taxon>Glomeromycotina</taxon>
        <taxon>Glomeromycetes</taxon>
        <taxon>Diversisporales</taxon>
        <taxon>Gigasporaceae</taxon>
        <taxon>Gigaspora</taxon>
    </lineage>
</organism>
<comment type="caution">
    <text evidence="1">The sequence shown here is derived from an EMBL/GenBank/DDBJ whole genome shotgun (WGS) entry which is preliminary data.</text>
</comment>
<keyword evidence="2" id="KW-1185">Reference proteome</keyword>
<dbReference type="EMBL" id="CAJVQB010111126">
    <property type="protein sequence ID" value="CAG8852354.1"/>
    <property type="molecule type" value="Genomic_DNA"/>
</dbReference>
<evidence type="ECO:0000313" key="1">
    <source>
        <dbReference type="EMBL" id="CAG8852354.1"/>
    </source>
</evidence>
<protein>
    <submittedName>
        <fullName evidence="1">24771_t:CDS:1</fullName>
    </submittedName>
</protein>
<evidence type="ECO:0000313" key="2">
    <source>
        <dbReference type="Proteomes" id="UP000789901"/>
    </source>
</evidence>
<dbReference type="Proteomes" id="UP000789901">
    <property type="component" value="Unassembled WGS sequence"/>
</dbReference>
<proteinExistence type="predicted"/>
<name>A0ABN7XB04_GIGMA</name>